<keyword evidence="1" id="KW-0680">Restriction system</keyword>
<dbReference type="EMBL" id="BAAAYV010000025">
    <property type="protein sequence ID" value="GAA3669484.1"/>
    <property type="molecule type" value="Genomic_DNA"/>
</dbReference>
<dbReference type="GO" id="GO:0004519">
    <property type="term" value="F:endonuclease activity"/>
    <property type="evidence" value="ECO:0007669"/>
    <property type="project" value="UniProtKB-KW"/>
</dbReference>
<dbReference type="RefSeq" id="WP_221857206.1">
    <property type="nucleotide sequence ID" value="NZ_BAAAYV010000025.1"/>
</dbReference>
<dbReference type="SUPFAM" id="SSF116734">
    <property type="entry name" value="DNA methylase specificity domain"/>
    <property type="match status" value="2"/>
</dbReference>
<evidence type="ECO:0000313" key="4">
    <source>
        <dbReference type="Proteomes" id="UP001410795"/>
    </source>
</evidence>
<keyword evidence="3" id="KW-0540">Nuclease</keyword>
<reference evidence="4" key="1">
    <citation type="journal article" date="2019" name="Int. J. Syst. Evol. Microbiol.">
        <title>The Global Catalogue of Microorganisms (GCM) 10K type strain sequencing project: providing services to taxonomists for standard genome sequencing and annotation.</title>
        <authorList>
            <consortium name="The Broad Institute Genomics Platform"/>
            <consortium name="The Broad Institute Genome Sequencing Center for Infectious Disease"/>
            <person name="Wu L."/>
            <person name="Ma J."/>
        </authorList>
    </citation>
    <scope>NUCLEOTIDE SEQUENCE [LARGE SCALE GENOMIC DNA]</scope>
    <source>
        <strain evidence="4">JCM 16546</strain>
    </source>
</reference>
<protein>
    <submittedName>
        <fullName evidence="3">Restriction endonuclease subunit S</fullName>
    </submittedName>
</protein>
<keyword evidence="3" id="KW-0255">Endonuclease</keyword>
<keyword evidence="3" id="KW-0378">Hydrolase</keyword>
<dbReference type="InterPro" id="IPR052021">
    <property type="entry name" value="Type-I_RS_S_subunit"/>
</dbReference>
<evidence type="ECO:0000256" key="2">
    <source>
        <dbReference type="ARBA" id="ARBA00023125"/>
    </source>
</evidence>
<keyword evidence="2" id="KW-0238">DNA-binding</keyword>
<dbReference type="PANTHER" id="PTHR30408:SF12">
    <property type="entry name" value="TYPE I RESTRICTION ENZYME MJAVIII SPECIFICITY SUBUNIT"/>
    <property type="match status" value="1"/>
</dbReference>
<evidence type="ECO:0000313" key="3">
    <source>
        <dbReference type="EMBL" id="GAA3669484.1"/>
    </source>
</evidence>
<accession>A0ABP7BUP7</accession>
<comment type="caution">
    <text evidence="3">The sequence shown here is derived from an EMBL/GenBank/DDBJ whole genome shotgun (WGS) entry which is preliminary data.</text>
</comment>
<proteinExistence type="predicted"/>
<evidence type="ECO:0000256" key="1">
    <source>
        <dbReference type="ARBA" id="ARBA00022747"/>
    </source>
</evidence>
<dbReference type="PANTHER" id="PTHR30408">
    <property type="entry name" value="TYPE-1 RESTRICTION ENZYME ECOKI SPECIFICITY PROTEIN"/>
    <property type="match status" value="1"/>
</dbReference>
<name>A0ABP7BUP7_9MICO</name>
<organism evidence="3 4">
    <name type="scientific">Microbacterium marinilacus</name>
    <dbReference type="NCBI Taxonomy" id="415209"/>
    <lineage>
        <taxon>Bacteria</taxon>
        <taxon>Bacillati</taxon>
        <taxon>Actinomycetota</taxon>
        <taxon>Actinomycetes</taxon>
        <taxon>Micrococcales</taxon>
        <taxon>Microbacteriaceae</taxon>
        <taxon>Microbacterium</taxon>
    </lineage>
</organism>
<dbReference type="Proteomes" id="UP001410795">
    <property type="component" value="Unassembled WGS sequence"/>
</dbReference>
<keyword evidence="4" id="KW-1185">Reference proteome</keyword>
<dbReference type="InterPro" id="IPR044946">
    <property type="entry name" value="Restrct_endonuc_typeI_TRD_sf"/>
</dbReference>
<gene>
    <name evidence="3" type="ORF">GCM10022202_34480</name>
</gene>
<sequence length="366" mass="40286">MRTVGFGDAFVDVSGGNRKIPLSELMPDGALPVVDQGKSVIAGYTDDYAAAVSTPGPLIVFGDHTRAVKYVDFPFAMGADGTKLLQAREDFDARFLFHFLRGLDIPSAGYSRHFKFLKDSQVPQPAVPEQRRIAAILDASDEVRAKRRAQLAHLDELPQALFHEMFDGVQAEHQLEEVAQVQGGLQVSAKRKALPECVAYLRVANVHRGRLRLDEVKTMRATRVEIERTRLTSGDLLFVEGHANPHEVGRVAVWPGADGVFVHQNHLIRARLDRGKCLPVFAAHWLNSSQGAGHFQRYGKTTSGLNTISTGVVKSAPIPLPSLSLQQEFAAKVEAIHAERARVAHALETDDELFAALQHRAFRGEL</sequence>
<dbReference type="Gene3D" id="3.90.220.20">
    <property type="entry name" value="DNA methylase specificity domains"/>
    <property type="match status" value="2"/>
</dbReference>
<dbReference type="CDD" id="cd17253">
    <property type="entry name" value="RMtype1_S_Eco933I-TRD2-CR2_like"/>
    <property type="match status" value="1"/>
</dbReference>